<keyword evidence="2" id="KW-1185">Reference proteome</keyword>
<gene>
    <name evidence="1" type="ORF">N8T08_010792</name>
</gene>
<reference evidence="1 2" key="1">
    <citation type="journal article" date="2023" name="ACS Omega">
        <title>Identification of the Neoaspergillic Acid Biosynthesis Gene Cluster by Establishing an In Vitro CRISPR-Ribonucleoprotein Genetic System in Aspergillus melleus.</title>
        <authorList>
            <person name="Yuan B."/>
            <person name="Grau M.F."/>
            <person name="Murata R.M."/>
            <person name="Torok T."/>
            <person name="Venkateswaran K."/>
            <person name="Stajich J.E."/>
            <person name="Wang C.C.C."/>
        </authorList>
    </citation>
    <scope>NUCLEOTIDE SEQUENCE [LARGE SCALE GENOMIC DNA]</scope>
    <source>
        <strain evidence="1 2">IMV 1140</strain>
    </source>
</reference>
<dbReference type="Proteomes" id="UP001177260">
    <property type="component" value="Unassembled WGS sequence"/>
</dbReference>
<sequence length="393" mass="44982">MGTTRYNASALSSEKKRLRDRRAQQNMRQKKENLIKSLEDRVEFCERHHTGGSILDFMETIESLRRENEALRQQIKSLNTTSRLLPEESQFPVSPSIMELIQSLADQNNTEESHVSQETLAPMTHETSLALAPIGAGDQARLLGQASSLSYSSVLAPPLIPGEALHFPTMSFSDPAQTIPNSAPIWCLLPISSYGDNAFLLPGHCPWLSYPELIAGCSPLPSPLDILHGTKRNFLADQINQRMRLRRVREPECLGFGWLCYLFSKWRISPNPTTFARLPPFMHPVVAQFQRGHPNALDLPVWPQLRRNLIKRWRQYDYFELVDYLSCCARVRWPFAEPILERDASDNLQIRQDFLDTVTRESGWGLTSEFIDKYPELLEGMDVEAVRFRMDVL</sequence>
<accession>A0ACC3BBR6</accession>
<proteinExistence type="predicted"/>
<evidence type="ECO:0000313" key="1">
    <source>
        <dbReference type="EMBL" id="KAK1148150.1"/>
    </source>
</evidence>
<comment type="caution">
    <text evidence="1">The sequence shown here is derived from an EMBL/GenBank/DDBJ whole genome shotgun (WGS) entry which is preliminary data.</text>
</comment>
<organism evidence="1 2">
    <name type="scientific">Aspergillus melleus</name>
    <dbReference type="NCBI Taxonomy" id="138277"/>
    <lineage>
        <taxon>Eukaryota</taxon>
        <taxon>Fungi</taxon>
        <taxon>Dikarya</taxon>
        <taxon>Ascomycota</taxon>
        <taxon>Pezizomycotina</taxon>
        <taxon>Eurotiomycetes</taxon>
        <taxon>Eurotiomycetidae</taxon>
        <taxon>Eurotiales</taxon>
        <taxon>Aspergillaceae</taxon>
        <taxon>Aspergillus</taxon>
        <taxon>Aspergillus subgen. Circumdati</taxon>
    </lineage>
</organism>
<protein>
    <submittedName>
        <fullName evidence="1">Uncharacterized protein</fullName>
    </submittedName>
</protein>
<dbReference type="EMBL" id="JAOPJF010000009">
    <property type="protein sequence ID" value="KAK1148150.1"/>
    <property type="molecule type" value="Genomic_DNA"/>
</dbReference>
<name>A0ACC3BBR6_9EURO</name>
<evidence type="ECO:0000313" key="2">
    <source>
        <dbReference type="Proteomes" id="UP001177260"/>
    </source>
</evidence>